<dbReference type="PROSITE" id="PS00088">
    <property type="entry name" value="SOD_MN"/>
    <property type="match status" value="1"/>
</dbReference>
<accession>A0A542ZVJ8</accession>
<dbReference type="PANTHER" id="PTHR11404">
    <property type="entry name" value="SUPEROXIDE DISMUTASE 2"/>
    <property type="match status" value="1"/>
</dbReference>
<feature type="binding site" evidence="5">
    <location>
        <position position="28"/>
    </location>
    <ligand>
        <name>Mn(2+)</name>
        <dbReference type="ChEBI" id="CHEBI:29035"/>
    </ligand>
</feature>
<evidence type="ECO:0000259" key="8">
    <source>
        <dbReference type="Pfam" id="PF02777"/>
    </source>
</evidence>
<dbReference type="OrthoDB" id="9803125at2"/>
<evidence type="ECO:0000256" key="3">
    <source>
        <dbReference type="ARBA" id="ARBA00022723"/>
    </source>
</evidence>
<evidence type="ECO:0000256" key="5">
    <source>
        <dbReference type="PIRSR" id="PIRSR000349-1"/>
    </source>
</evidence>
<comment type="caution">
    <text evidence="9">The sequence shown here is derived from an EMBL/GenBank/DDBJ whole genome shotgun (WGS) entry which is preliminary data.</text>
</comment>
<evidence type="ECO:0000259" key="7">
    <source>
        <dbReference type="Pfam" id="PF00081"/>
    </source>
</evidence>
<dbReference type="FunFam" id="1.10.287.990:FF:000001">
    <property type="entry name" value="Superoxide dismutase"/>
    <property type="match status" value="1"/>
</dbReference>
<evidence type="ECO:0000256" key="2">
    <source>
        <dbReference type="ARBA" id="ARBA00012682"/>
    </source>
</evidence>
<dbReference type="AlphaFoldDB" id="A0A542ZVJ8"/>
<dbReference type="RefSeq" id="WP_142119194.1">
    <property type="nucleotide sequence ID" value="NZ_BAAASV010000003.1"/>
</dbReference>
<keyword evidence="10" id="KW-1185">Reference proteome</keyword>
<dbReference type="EMBL" id="VFOS01000001">
    <property type="protein sequence ID" value="TQL64329.1"/>
    <property type="molecule type" value="Genomic_DNA"/>
</dbReference>
<sequence length="207" mass="22580">MAVYTLPDLTYDYSELAPHISARIMELHHSKHHAAYVSGANTALEQLEEARATGNFATVNQLEKNLAFNLGGHVNHSAFWTNLSPNGGGEPTGDLAEAIGENFGSFDAFQKHFAATAAGVQGSGWAILAWDSIGQKLVIVQLYDQQGNIALGLTPIVLLDVWEHAYYLDYANVRADYVKAWWNIVNWDDAAARLARAKTQTAGLIVP</sequence>
<name>A0A542ZVJ8_RARFA</name>
<dbReference type="Proteomes" id="UP000315389">
    <property type="component" value="Unassembled WGS sequence"/>
</dbReference>
<feature type="domain" description="Manganese/iron superoxide dismutase N-terminal" evidence="7">
    <location>
        <begin position="4"/>
        <end position="84"/>
    </location>
</feature>
<dbReference type="Pfam" id="PF00081">
    <property type="entry name" value="Sod_Fe_N"/>
    <property type="match status" value="1"/>
</dbReference>
<keyword evidence="4 6" id="KW-0560">Oxidoreductase</keyword>
<dbReference type="InterPro" id="IPR019831">
    <property type="entry name" value="Mn/Fe_SOD_N"/>
</dbReference>
<dbReference type="PIRSF" id="PIRSF000349">
    <property type="entry name" value="SODismutase"/>
    <property type="match status" value="1"/>
</dbReference>
<dbReference type="SUPFAM" id="SSF46609">
    <property type="entry name" value="Fe,Mn superoxide dismutase (SOD), N-terminal domain"/>
    <property type="match status" value="1"/>
</dbReference>
<dbReference type="PRINTS" id="PR01703">
    <property type="entry name" value="MNSODISMTASE"/>
</dbReference>
<dbReference type="InterPro" id="IPR036324">
    <property type="entry name" value="Mn/Fe_SOD_N_sf"/>
</dbReference>
<evidence type="ECO:0000256" key="1">
    <source>
        <dbReference type="ARBA" id="ARBA00008714"/>
    </source>
</evidence>
<dbReference type="EC" id="1.15.1.1" evidence="2 6"/>
<dbReference type="InterPro" id="IPR019832">
    <property type="entry name" value="Mn/Fe_SOD_C"/>
</dbReference>
<dbReference type="PANTHER" id="PTHR11404:SF6">
    <property type="entry name" value="SUPEROXIDE DISMUTASE [MN], MITOCHONDRIAL"/>
    <property type="match status" value="1"/>
</dbReference>
<feature type="binding site" evidence="5">
    <location>
        <position position="76"/>
    </location>
    <ligand>
        <name>Mn(2+)</name>
        <dbReference type="ChEBI" id="CHEBI:29035"/>
    </ligand>
</feature>
<dbReference type="Gene3D" id="3.55.40.20">
    <property type="entry name" value="Iron/manganese superoxide dismutase, C-terminal domain"/>
    <property type="match status" value="1"/>
</dbReference>
<dbReference type="InterPro" id="IPR019833">
    <property type="entry name" value="Mn/Fe_SOD_BS"/>
</dbReference>
<dbReference type="InterPro" id="IPR001189">
    <property type="entry name" value="Mn/Fe_SOD"/>
</dbReference>
<dbReference type="GO" id="GO:0046872">
    <property type="term" value="F:metal ion binding"/>
    <property type="evidence" value="ECO:0007669"/>
    <property type="project" value="UniProtKB-KW"/>
</dbReference>
<gene>
    <name evidence="9" type="ORF">FB461_0831</name>
</gene>
<dbReference type="InterPro" id="IPR036314">
    <property type="entry name" value="SOD_C_sf"/>
</dbReference>
<feature type="binding site" evidence="5">
    <location>
        <position position="164"/>
    </location>
    <ligand>
        <name>Mn(2+)</name>
        <dbReference type="ChEBI" id="CHEBI:29035"/>
    </ligand>
</feature>
<reference evidence="9 10" key="1">
    <citation type="submission" date="2019-06" db="EMBL/GenBank/DDBJ databases">
        <title>Sequencing the genomes of 1000 actinobacteria strains.</title>
        <authorList>
            <person name="Klenk H.-P."/>
        </authorList>
    </citation>
    <scope>NUCLEOTIDE SEQUENCE [LARGE SCALE GENOMIC DNA]</scope>
    <source>
        <strain evidence="9 10">DSM 4813</strain>
    </source>
</reference>
<evidence type="ECO:0000313" key="10">
    <source>
        <dbReference type="Proteomes" id="UP000315389"/>
    </source>
</evidence>
<evidence type="ECO:0000256" key="6">
    <source>
        <dbReference type="RuleBase" id="RU000414"/>
    </source>
</evidence>
<dbReference type="InterPro" id="IPR050265">
    <property type="entry name" value="Fe/Mn_Superoxide_Dismutase"/>
</dbReference>
<dbReference type="Pfam" id="PF02777">
    <property type="entry name" value="Sod_Fe_C"/>
    <property type="match status" value="1"/>
</dbReference>
<proteinExistence type="inferred from homology"/>
<comment type="catalytic activity">
    <reaction evidence="6">
        <text>2 superoxide + 2 H(+) = H2O2 + O2</text>
        <dbReference type="Rhea" id="RHEA:20696"/>
        <dbReference type="ChEBI" id="CHEBI:15378"/>
        <dbReference type="ChEBI" id="CHEBI:15379"/>
        <dbReference type="ChEBI" id="CHEBI:16240"/>
        <dbReference type="ChEBI" id="CHEBI:18421"/>
        <dbReference type="EC" id="1.15.1.1"/>
    </reaction>
</comment>
<evidence type="ECO:0000256" key="4">
    <source>
        <dbReference type="ARBA" id="ARBA00023002"/>
    </source>
</evidence>
<dbReference type="SUPFAM" id="SSF54719">
    <property type="entry name" value="Fe,Mn superoxide dismutase (SOD), C-terminal domain"/>
    <property type="match status" value="1"/>
</dbReference>
<feature type="domain" description="Manganese/iron superoxide dismutase C-terminal" evidence="8">
    <location>
        <begin position="91"/>
        <end position="193"/>
    </location>
</feature>
<organism evidence="9 10">
    <name type="scientific">Rarobacter faecitabidus</name>
    <dbReference type="NCBI Taxonomy" id="13243"/>
    <lineage>
        <taxon>Bacteria</taxon>
        <taxon>Bacillati</taxon>
        <taxon>Actinomycetota</taxon>
        <taxon>Actinomycetes</taxon>
        <taxon>Micrococcales</taxon>
        <taxon>Rarobacteraceae</taxon>
        <taxon>Rarobacter</taxon>
    </lineage>
</organism>
<keyword evidence="3 5" id="KW-0479">Metal-binding</keyword>
<dbReference type="GO" id="GO:0004784">
    <property type="term" value="F:superoxide dismutase activity"/>
    <property type="evidence" value="ECO:0007669"/>
    <property type="project" value="UniProtKB-EC"/>
</dbReference>
<dbReference type="FunFam" id="3.55.40.20:FF:000004">
    <property type="entry name" value="Superoxide dismutase [Fe]"/>
    <property type="match status" value="1"/>
</dbReference>
<feature type="binding site" evidence="5">
    <location>
        <position position="160"/>
    </location>
    <ligand>
        <name>Mn(2+)</name>
        <dbReference type="ChEBI" id="CHEBI:29035"/>
    </ligand>
</feature>
<dbReference type="Gene3D" id="1.10.287.990">
    <property type="entry name" value="Fe,Mn superoxide dismutase (SOD) domain"/>
    <property type="match status" value="1"/>
</dbReference>
<evidence type="ECO:0000313" key="9">
    <source>
        <dbReference type="EMBL" id="TQL64329.1"/>
    </source>
</evidence>
<comment type="function">
    <text evidence="6">Destroys radicals which are normally produced within the cells and which are toxic to biological systems.</text>
</comment>
<protein>
    <recommendedName>
        <fullName evidence="2 6">Superoxide dismutase</fullName>
        <ecNumber evidence="2 6">1.15.1.1</ecNumber>
    </recommendedName>
</protein>
<comment type="similarity">
    <text evidence="1 6">Belongs to the iron/manganese superoxide dismutase family.</text>
</comment>